<dbReference type="InterPro" id="IPR017927">
    <property type="entry name" value="FAD-bd_FR_type"/>
</dbReference>
<dbReference type="SUPFAM" id="SSF52343">
    <property type="entry name" value="Ferredoxin reductase-like, C-terminal NADP-linked domain"/>
    <property type="match status" value="1"/>
</dbReference>
<dbReference type="PANTHER" id="PTHR47354:SF5">
    <property type="entry name" value="PROTEIN RFBI"/>
    <property type="match status" value="1"/>
</dbReference>
<dbReference type="AlphaFoldDB" id="A0A4R5VY65"/>
<evidence type="ECO:0000259" key="5">
    <source>
        <dbReference type="PROSITE" id="PS51085"/>
    </source>
</evidence>
<feature type="transmembrane region" description="Helical" evidence="4">
    <location>
        <begin position="426"/>
        <end position="444"/>
    </location>
</feature>
<comment type="cofactor">
    <cofactor evidence="3">
        <name>[2Fe-2S] cluster</name>
        <dbReference type="ChEBI" id="CHEBI:190135"/>
    </cofactor>
</comment>
<dbReference type="InterPro" id="IPR036010">
    <property type="entry name" value="2Fe-2S_ferredoxin-like_sf"/>
</dbReference>
<dbReference type="Gene3D" id="3.10.20.30">
    <property type="match status" value="1"/>
</dbReference>
<dbReference type="InterPro" id="IPR039261">
    <property type="entry name" value="FNR_nucleotide-bd"/>
</dbReference>
<keyword evidence="2" id="KW-0411">Iron-sulfur</keyword>
<dbReference type="InterPro" id="IPR001709">
    <property type="entry name" value="Flavoprot_Pyr_Nucl_cyt_Rdtase"/>
</dbReference>
<evidence type="ECO:0000313" key="7">
    <source>
        <dbReference type="EMBL" id="TDK64439.1"/>
    </source>
</evidence>
<name>A0A4R5VY65_9BURK</name>
<dbReference type="PRINTS" id="PR00371">
    <property type="entry name" value="FPNCR"/>
</dbReference>
<keyword evidence="2" id="KW-0001">2Fe-2S</keyword>
<dbReference type="InterPro" id="IPR033885">
    <property type="entry name" value="AlkB/XylM"/>
</dbReference>
<evidence type="ECO:0000256" key="1">
    <source>
        <dbReference type="ARBA" id="ARBA00001974"/>
    </source>
</evidence>
<dbReference type="Proteomes" id="UP000294829">
    <property type="component" value="Unassembled WGS sequence"/>
</dbReference>
<feature type="transmembrane region" description="Helical" evidence="4">
    <location>
        <begin position="388"/>
        <end position="406"/>
    </location>
</feature>
<dbReference type="InterPro" id="IPR050415">
    <property type="entry name" value="MRET"/>
</dbReference>
<dbReference type="CDD" id="cd00207">
    <property type="entry name" value="fer2"/>
    <property type="match status" value="1"/>
</dbReference>
<keyword evidence="2" id="KW-0408">Iron</keyword>
<dbReference type="InterPro" id="IPR008333">
    <property type="entry name" value="Cbr1-like_FAD-bd_dom"/>
</dbReference>
<dbReference type="GO" id="GO:0051537">
    <property type="term" value="F:2 iron, 2 sulfur cluster binding"/>
    <property type="evidence" value="ECO:0007669"/>
    <property type="project" value="UniProtKB-KW"/>
</dbReference>
<keyword evidence="4" id="KW-1133">Transmembrane helix</keyword>
<feature type="domain" description="2Fe-2S ferredoxin-type" evidence="5">
    <location>
        <begin position="9"/>
        <end position="101"/>
    </location>
</feature>
<dbReference type="Pfam" id="PF00970">
    <property type="entry name" value="FAD_binding_6"/>
    <property type="match status" value="1"/>
</dbReference>
<dbReference type="PROSITE" id="PS51085">
    <property type="entry name" value="2FE2S_FER_2"/>
    <property type="match status" value="1"/>
</dbReference>
<evidence type="ECO:0000256" key="3">
    <source>
        <dbReference type="ARBA" id="ARBA00034078"/>
    </source>
</evidence>
<dbReference type="InterPro" id="IPR012675">
    <property type="entry name" value="Beta-grasp_dom_sf"/>
</dbReference>
<feature type="transmembrane region" description="Helical" evidence="4">
    <location>
        <begin position="476"/>
        <end position="497"/>
    </location>
</feature>
<keyword evidence="4" id="KW-0472">Membrane</keyword>
<keyword evidence="8" id="KW-1185">Reference proteome</keyword>
<comment type="cofactor">
    <cofactor evidence="1">
        <name>FAD</name>
        <dbReference type="ChEBI" id="CHEBI:57692"/>
    </cofactor>
</comment>
<feature type="domain" description="FAD-binding FR-type" evidence="6">
    <location>
        <begin position="103"/>
        <end position="203"/>
    </location>
</feature>
<dbReference type="InterPro" id="IPR017938">
    <property type="entry name" value="Riboflavin_synthase-like_b-brl"/>
</dbReference>
<dbReference type="OrthoDB" id="4759734at2"/>
<dbReference type="InterPro" id="IPR001433">
    <property type="entry name" value="OxRdtase_FAD/NAD-bd"/>
</dbReference>
<accession>A0A4R5VY65</accession>
<dbReference type="SUPFAM" id="SSF63380">
    <property type="entry name" value="Riboflavin synthase domain-like"/>
    <property type="match status" value="1"/>
</dbReference>
<keyword evidence="4" id="KW-0812">Transmembrane</keyword>
<dbReference type="Gene3D" id="2.40.30.10">
    <property type="entry name" value="Translation factors"/>
    <property type="match status" value="1"/>
</dbReference>
<dbReference type="GO" id="GO:0016491">
    <property type="term" value="F:oxidoreductase activity"/>
    <property type="evidence" value="ECO:0007669"/>
    <property type="project" value="InterPro"/>
</dbReference>
<feature type="transmembrane region" description="Helical" evidence="4">
    <location>
        <begin position="689"/>
        <end position="708"/>
    </location>
</feature>
<gene>
    <name evidence="7" type="ORF">E2I14_13400</name>
</gene>
<evidence type="ECO:0000256" key="4">
    <source>
        <dbReference type="SAM" id="Phobius"/>
    </source>
</evidence>
<dbReference type="Gene3D" id="3.40.50.80">
    <property type="entry name" value="Nucleotide-binding domain of ferredoxin-NADP reductase (FNR) module"/>
    <property type="match status" value="1"/>
</dbReference>
<protein>
    <submittedName>
        <fullName evidence="7">2Fe-2S iron-sulfur cluster binding domain-containing protein</fullName>
    </submittedName>
</protein>
<dbReference type="InterPro" id="IPR001041">
    <property type="entry name" value="2Fe-2S_ferredoxin-type"/>
</dbReference>
<evidence type="ECO:0000259" key="6">
    <source>
        <dbReference type="PROSITE" id="PS51384"/>
    </source>
</evidence>
<dbReference type="EMBL" id="SMYL01000007">
    <property type="protein sequence ID" value="TDK64439.1"/>
    <property type="molecule type" value="Genomic_DNA"/>
</dbReference>
<sequence length="753" mass="82734">MFFSKTTNLATTAHINDTTISVLPDETLLTAALRQGINFPNSCRVGGCATCKCKLTAGRVKELTESTYILSDDDMDQGYILACQSVPQTEVSIEVDLSRGRAAQQVFGAVIAQHKLTHDITRLSVQLDAPLNYKAGQFAQISVDSLPHVNRSYSFANPPQEDGCVSFFVRKVDGGIFSTHIHEQDVIGQKVTIEGPAGDFCLRDSDAPILLVAGGSGLAPILAILQDAVQNKVQRSATLLFGARSSEDLYCLDQIEEIKRHWQGEFRFVPVLSDASQVDGAERRHNLIEQIPQSLERGAHAYLCGPPAMVDSAVAVLREHGVGNDYIHADRFLTQHEGGLQPASTPTAAELNASKNKIANLFDYVKYFMFHLVGLFSAASIVAGSSAVTFGLLGVLFFYIIGDALLGDDKSVPRFTHPRVLTTQLWLALPLLLLIVFCSVWTVSTGDPFGFGQFITQLTGYDVVAARAATNLGHHISALILTGLAIGLVGTITGHELTHRTWDPISMLIGRWLLAFSFDTSFAIEHVYGHHRYVSTEHDPATAPRGRNVYHHIIASTIKGNVSAWKIEARRLKRKGYALYSPHNAVLRGYLMSAVLVLAAWAIAGIVGAVFFTLCALFGKSLLEIVNYMEHYGMVRHPETPVQPRHSWNTNRRVSSWTMFNLTRHSHHHAQGEVPYHELQPYPNAPMMINGYLTTILITLVPPLWHALMTPKVLAWDRDFASKDELELVARANARSGIAGLKNADSPFVRVSS</sequence>
<dbReference type="InterPro" id="IPR005804">
    <property type="entry name" value="FA_desaturase_dom"/>
</dbReference>
<dbReference type="Pfam" id="PF00111">
    <property type="entry name" value="Fer2"/>
    <property type="match status" value="1"/>
</dbReference>
<evidence type="ECO:0000313" key="8">
    <source>
        <dbReference type="Proteomes" id="UP000294829"/>
    </source>
</evidence>
<dbReference type="SUPFAM" id="SSF54292">
    <property type="entry name" value="2Fe-2S ferredoxin-like"/>
    <property type="match status" value="1"/>
</dbReference>
<dbReference type="CDD" id="cd03512">
    <property type="entry name" value="Alkane-hydroxylase"/>
    <property type="match status" value="1"/>
</dbReference>
<dbReference type="RefSeq" id="WP_133329367.1">
    <property type="nucleotide sequence ID" value="NZ_SMYL01000007.1"/>
</dbReference>
<feature type="transmembrane region" description="Helical" evidence="4">
    <location>
        <begin position="590"/>
        <end position="619"/>
    </location>
</feature>
<dbReference type="PRINTS" id="PR00410">
    <property type="entry name" value="PHEHYDRXLASE"/>
</dbReference>
<dbReference type="PROSITE" id="PS51384">
    <property type="entry name" value="FAD_FR"/>
    <property type="match status" value="1"/>
</dbReference>
<organism evidence="7 8">
    <name type="scientific">Sapientia aquatica</name>
    <dbReference type="NCBI Taxonomy" id="1549640"/>
    <lineage>
        <taxon>Bacteria</taxon>
        <taxon>Pseudomonadati</taxon>
        <taxon>Pseudomonadota</taxon>
        <taxon>Betaproteobacteria</taxon>
        <taxon>Burkholderiales</taxon>
        <taxon>Oxalobacteraceae</taxon>
        <taxon>Sapientia</taxon>
    </lineage>
</organism>
<evidence type="ECO:0000256" key="2">
    <source>
        <dbReference type="ARBA" id="ARBA00022714"/>
    </source>
</evidence>
<dbReference type="PROSITE" id="PS00197">
    <property type="entry name" value="2FE2S_FER_1"/>
    <property type="match status" value="1"/>
</dbReference>
<comment type="caution">
    <text evidence="7">The sequence shown here is derived from an EMBL/GenBank/DDBJ whole genome shotgun (WGS) entry which is preliminary data.</text>
</comment>
<reference evidence="7 8" key="1">
    <citation type="submission" date="2019-03" db="EMBL/GenBank/DDBJ databases">
        <title>Sapientia aquatica gen. nov., sp. nov., isolated from a crater lake.</title>
        <authorList>
            <person name="Felfoldi T."/>
            <person name="Szabo A."/>
            <person name="Toth E."/>
            <person name="Schumann P."/>
            <person name="Keki Z."/>
            <person name="Marialigeti K."/>
            <person name="Mathe I."/>
        </authorList>
    </citation>
    <scope>NUCLEOTIDE SEQUENCE [LARGE SCALE GENOMIC DNA]</scope>
    <source>
        <strain evidence="7 8">SA-152</strain>
    </source>
</reference>
<dbReference type="Pfam" id="PF00175">
    <property type="entry name" value="NAD_binding_1"/>
    <property type="match status" value="1"/>
</dbReference>
<dbReference type="Pfam" id="PF00487">
    <property type="entry name" value="FA_desaturase"/>
    <property type="match status" value="1"/>
</dbReference>
<dbReference type="GO" id="GO:0006629">
    <property type="term" value="P:lipid metabolic process"/>
    <property type="evidence" value="ECO:0007669"/>
    <property type="project" value="InterPro"/>
</dbReference>
<keyword evidence="2" id="KW-0479">Metal-binding</keyword>
<dbReference type="PANTHER" id="PTHR47354">
    <property type="entry name" value="NADH OXIDOREDUCTASE HCR"/>
    <property type="match status" value="1"/>
</dbReference>
<proteinExistence type="predicted"/>
<dbReference type="InterPro" id="IPR006058">
    <property type="entry name" value="2Fe2S_fd_BS"/>
</dbReference>